<dbReference type="GO" id="GO:0005524">
    <property type="term" value="F:ATP binding"/>
    <property type="evidence" value="ECO:0007669"/>
    <property type="project" value="UniProtKB-UniRule"/>
</dbReference>
<evidence type="ECO:0000256" key="1">
    <source>
        <dbReference type="ARBA" id="ARBA00006935"/>
    </source>
</evidence>
<evidence type="ECO:0000313" key="19">
    <source>
        <dbReference type="Proteomes" id="UP001162090"/>
    </source>
</evidence>
<dbReference type="SUPFAM" id="SSF56112">
    <property type="entry name" value="Protein kinase-like (PK-like)"/>
    <property type="match status" value="1"/>
</dbReference>
<dbReference type="GO" id="GO:0070941">
    <property type="term" value="P:eisosome assembly"/>
    <property type="evidence" value="ECO:0007669"/>
    <property type="project" value="UniProtKB-ARBA"/>
</dbReference>
<comment type="similarity">
    <text evidence="1">Belongs to the protein kinase superfamily. AGC Ser/Thr protein kinase family. RAC subfamily.</text>
</comment>
<dbReference type="AlphaFoldDB" id="A0AA35J4H6"/>
<feature type="compositionally biased region" description="Polar residues" evidence="15">
    <location>
        <begin position="46"/>
        <end position="74"/>
    </location>
</feature>
<dbReference type="GO" id="GO:0004674">
    <property type="term" value="F:protein serine/threonine kinase activity"/>
    <property type="evidence" value="ECO:0007669"/>
    <property type="project" value="UniProtKB-KW"/>
</dbReference>
<dbReference type="CDD" id="cd11651">
    <property type="entry name" value="YPK1_N_like"/>
    <property type="match status" value="1"/>
</dbReference>
<dbReference type="PROSITE" id="PS00107">
    <property type="entry name" value="PROTEIN_KINASE_ATP"/>
    <property type="match status" value="1"/>
</dbReference>
<feature type="region of interest" description="Disordered" evidence="15">
    <location>
        <begin position="1"/>
        <end position="91"/>
    </location>
</feature>
<evidence type="ECO:0000256" key="12">
    <source>
        <dbReference type="ARBA" id="ARBA00047899"/>
    </source>
</evidence>
<keyword evidence="5" id="KW-0808">Transferase</keyword>
<comment type="catalytic activity">
    <reaction evidence="12">
        <text>L-threonyl-[protein] + ATP = O-phospho-L-threonyl-[protein] + ADP + H(+)</text>
        <dbReference type="Rhea" id="RHEA:46608"/>
        <dbReference type="Rhea" id="RHEA-COMP:11060"/>
        <dbReference type="Rhea" id="RHEA-COMP:11605"/>
        <dbReference type="ChEBI" id="CHEBI:15378"/>
        <dbReference type="ChEBI" id="CHEBI:30013"/>
        <dbReference type="ChEBI" id="CHEBI:30616"/>
        <dbReference type="ChEBI" id="CHEBI:61977"/>
        <dbReference type="ChEBI" id="CHEBI:456216"/>
        <dbReference type="EC" id="2.7.11.1"/>
    </reaction>
</comment>
<dbReference type="Gene3D" id="1.10.510.10">
    <property type="entry name" value="Transferase(Phosphotransferase) domain 1"/>
    <property type="match status" value="1"/>
</dbReference>
<keyword evidence="4" id="KW-0597">Phosphoprotein</keyword>
<keyword evidence="8 14" id="KW-0067">ATP-binding</keyword>
<evidence type="ECO:0000256" key="14">
    <source>
        <dbReference type="PROSITE-ProRule" id="PRU10141"/>
    </source>
</evidence>
<feature type="domain" description="Protein kinase" evidence="17">
    <location>
        <begin position="347"/>
        <end position="602"/>
    </location>
</feature>
<dbReference type="PANTHER" id="PTHR24351">
    <property type="entry name" value="RIBOSOMAL PROTEIN S6 KINASE"/>
    <property type="match status" value="1"/>
</dbReference>
<dbReference type="InterPro" id="IPR017892">
    <property type="entry name" value="Pkinase_C"/>
</dbReference>
<dbReference type="InterPro" id="IPR011009">
    <property type="entry name" value="Kinase-like_dom_sf"/>
</dbReference>
<dbReference type="GO" id="GO:0016020">
    <property type="term" value="C:membrane"/>
    <property type="evidence" value="ECO:0007669"/>
    <property type="project" value="GOC"/>
</dbReference>
<evidence type="ECO:0000256" key="4">
    <source>
        <dbReference type="ARBA" id="ARBA00022553"/>
    </source>
</evidence>
<proteinExistence type="inferred from homology"/>
<reference evidence="18" key="1">
    <citation type="submission" date="2022-10" db="EMBL/GenBank/DDBJ databases">
        <authorList>
            <person name="Byrne P K."/>
        </authorList>
    </citation>
    <scope>NUCLEOTIDE SEQUENCE</scope>
    <source>
        <strain evidence="18">CBS7001</strain>
    </source>
</reference>
<dbReference type="Proteomes" id="UP001162090">
    <property type="component" value="Chromosome 13"/>
</dbReference>
<evidence type="ECO:0000256" key="9">
    <source>
        <dbReference type="ARBA" id="ARBA00022919"/>
    </source>
</evidence>
<dbReference type="FunFam" id="3.30.200.20:FF:000048">
    <property type="entry name" value="Non-specific serine/threonine protein kinase"/>
    <property type="match status" value="1"/>
</dbReference>
<evidence type="ECO:0000256" key="7">
    <source>
        <dbReference type="ARBA" id="ARBA00022777"/>
    </source>
</evidence>
<dbReference type="EMBL" id="OX365924">
    <property type="protein sequence ID" value="CAI4048569.1"/>
    <property type="molecule type" value="Genomic_DNA"/>
</dbReference>
<dbReference type="Pfam" id="PF00069">
    <property type="entry name" value="Pkinase"/>
    <property type="match status" value="1"/>
</dbReference>
<dbReference type="GO" id="GO:0071555">
    <property type="term" value="P:cell wall organization"/>
    <property type="evidence" value="ECO:0007669"/>
    <property type="project" value="UniProtKB-KW"/>
</dbReference>
<dbReference type="SMART" id="SM00133">
    <property type="entry name" value="S_TK_X"/>
    <property type="match status" value="1"/>
</dbReference>
<keyword evidence="7" id="KW-0418">Kinase</keyword>
<keyword evidence="3" id="KW-0723">Serine/threonine-protein kinase</keyword>
<sequence>MHSWRIPKLKLGKSKDEAHNDVDDNDKSWGNGLFHFHLGEKHHDSNPSSNKNKPQQEQNISKTYTNETLPNSLISPKLHDNASSRNSSGAETVIPTALEEKSSQSTADKNAAHSVSGLMTVKIYSGKDFALPFPITSNTAILQKLLSSGVLSSSPDDSSKVAAMIQELPRYKTEEQDSVGEGIIEGTCATKFIPSTIVLPGSENPSPLLYFTLEFDNSITTIGPDMGTMEHPVFNKISTFDVTRKLQFLKIDVFARIPSLLLPSKNWQQEINEQDEALSDILKKINTNQDIHLDSFHLPLNFEIHSTSPQIRLYNHQWISLEKGFGKLNITVDYQPSKNEPLSIDDFDLLKVIGRGSFGKVMQVRKKDTQKIYALKALRKAYIISKCEVTHTLAERTVLARVDCPFIVPLKFSFQSPEKLYLVLAFINGGELFYHLQHEGRFSLARSRFYIAELLCALDSLHKLDVIYRDLKPENILLDYQGHIALCDFGLCKLNMKDNDKTDTFCGTPEYLAPEILLGQGYNKTVDWWTLGILLYEMMTGLPPYYDENVPVMYKKILQQPLLFPDGFDPVAKDLLIGLLSRDPNRRLGINGTSEIRNHPFFKDISWKKLLMKGYIPPYKPHVKSEIDTANFDQEFTSENPIDSVVDEYLSASIQKQFGGWTYIGDEQLGDSVLQRKNSR</sequence>
<comment type="catalytic activity">
    <reaction evidence="13">
        <text>L-seryl-[protein] + ATP = O-phospho-L-seryl-[protein] + ADP + H(+)</text>
        <dbReference type="Rhea" id="RHEA:17989"/>
        <dbReference type="Rhea" id="RHEA-COMP:9863"/>
        <dbReference type="Rhea" id="RHEA-COMP:11604"/>
        <dbReference type="ChEBI" id="CHEBI:15378"/>
        <dbReference type="ChEBI" id="CHEBI:29999"/>
        <dbReference type="ChEBI" id="CHEBI:30616"/>
        <dbReference type="ChEBI" id="CHEBI:83421"/>
        <dbReference type="ChEBI" id="CHEBI:456216"/>
        <dbReference type="EC" id="2.7.11.1"/>
    </reaction>
</comment>
<evidence type="ECO:0000256" key="6">
    <source>
        <dbReference type="ARBA" id="ARBA00022741"/>
    </source>
</evidence>
<keyword evidence="10" id="KW-0443">Lipid metabolism</keyword>
<dbReference type="InterPro" id="IPR017441">
    <property type="entry name" value="Protein_kinase_ATP_BS"/>
</dbReference>
<feature type="binding site" evidence="14">
    <location>
        <position position="376"/>
    </location>
    <ligand>
        <name>ATP</name>
        <dbReference type="ChEBI" id="CHEBI:30616"/>
    </ligand>
</feature>
<dbReference type="InterPro" id="IPR000719">
    <property type="entry name" value="Prot_kinase_dom"/>
</dbReference>
<organism evidence="18 19">
    <name type="scientific">Saccharomyces uvarum</name>
    <name type="common">Yeast</name>
    <name type="synonym">Saccharomyces bayanus var. uvarum</name>
    <dbReference type="NCBI Taxonomy" id="230603"/>
    <lineage>
        <taxon>Eukaryota</taxon>
        <taxon>Fungi</taxon>
        <taxon>Dikarya</taxon>
        <taxon>Ascomycota</taxon>
        <taxon>Saccharomycotina</taxon>
        <taxon>Saccharomycetes</taxon>
        <taxon>Saccharomycetales</taxon>
        <taxon>Saccharomycetaceae</taxon>
        <taxon>Saccharomyces</taxon>
    </lineage>
</organism>
<dbReference type="SMART" id="SM00220">
    <property type="entry name" value="S_TKc"/>
    <property type="match status" value="1"/>
</dbReference>
<dbReference type="FunFam" id="1.10.510.10:FF:000008">
    <property type="entry name" value="Non-specific serine/threonine protein kinase"/>
    <property type="match status" value="1"/>
</dbReference>
<evidence type="ECO:0000259" key="16">
    <source>
        <dbReference type="SMART" id="SM00133"/>
    </source>
</evidence>
<dbReference type="EC" id="2.7.11.1" evidence="2"/>
<dbReference type="PROSITE" id="PS00108">
    <property type="entry name" value="PROTEIN_KINASE_ST"/>
    <property type="match status" value="1"/>
</dbReference>
<keyword evidence="9" id="KW-0746">Sphingolipid metabolism</keyword>
<evidence type="ECO:0000313" key="18">
    <source>
        <dbReference type="EMBL" id="CAI4048569.1"/>
    </source>
</evidence>
<evidence type="ECO:0000256" key="11">
    <source>
        <dbReference type="ARBA" id="ARBA00023316"/>
    </source>
</evidence>
<dbReference type="Pfam" id="PF00433">
    <property type="entry name" value="Pkinase_C"/>
    <property type="match status" value="1"/>
</dbReference>
<feature type="domain" description="AGC-kinase C-terminal" evidence="16">
    <location>
        <begin position="603"/>
        <end position="665"/>
    </location>
</feature>
<protein>
    <recommendedName>
        <fullName evidence="2">non-specific serine/threonine protein kinase</fullName>
        <ecNumber evidence="2">2.7.11.1</ecNumber>
    </recommendedName>
</protein>
<evidence type="ECO:0000256" key="10">
    <source>
        <dbReference type="ARBA" id="ARBA00023098"/>
    </source>
</evidence>
<dbReference type="InterPro" id="IPR008271">
    <property type="entry name" value="Ser/Thr_kinase_AS"/>
</dbReference>
<evidence type="ECO:0000259" key="17">
    <source>
        <dbReference type="SMART" id="SM00220"/>
    </source>
</evidence>
<evidence type="ECO:0000256" key="3">
    <source>
        <dbReference type="ARBA" id="ARBA00022527"/>
    </source>
</evidence>
<dbReference type="GO" id="GO:0060237">
    <property type="term" value="P:regulation of fungal-type cell wall organization"/>
    <property type="evidence" value="ECO:0007669"/>
    <property type="project" value="UniProtKB-ARBA"/>
</dbReference>
<feature type="compositionally biased region" description="Basic residues" evidence="15">
    <location>
        <begin position="1"/>
        <end position="12"/>
    </location>
</feature>
<dbReference type="InterPro" id="IPR000961">
    <property type="entry name" value="AGC-kinase_C"/>
</dbReference>
<feature type="compositionally biased region" description="Basic and acidic residues" evidence="15">
    <location>
        <begin position="13"/>
        <end position="27"/>
    </location>
</feature>
<accession>A0AA35J4H6</accession>
<dbReference type="GO" id="GO:0006665">
    <property type="term" value="P:sphingolipid metabolic process"/>
    <property type="evidence" value="ECO:0007669"/>
    <property type="project" value="UniProtKB-KW"/>
</dbReference>
<name>A0AA35J4H6_SACUV</name>
<evidence type="ECO:0000256" key="5">
    <source>
        <dbReference type="ARBA" id="ARBA00022679"/>
    </source>
</evidence>
<evidence type="ECO:0000256" key="2">
    <source>
        <dbReference type="ARBA" id="ARBA00012513"/>
    </source>
</evidence>
<gene>
    <name evidence="18" type="primary">SUVC13G2380</name>
    <name evidence="18" type="ORF">SUVC_13G2380</name>
</gene>
<keyword evidence="11" id="KW-0961">Cell wall biogenesis/degradation</keyword>
<keyword evidence="6 14" id="KW-0547">Nucleotide-binding</keyword>
<evidence type="ECO:0000256" key="8">
    <source>
        <dbReference type="ARBA" id="ARBA00022840"/>
    </source>
</evidence>
<dbReference type="Gene3D" id="3.30.200.20">
    <property type="entry name" value="Phosphorylase Kinase, domain 1"/>
    <property type="match status" value="1"/>
</dbReference>
<evidence type="ECO:0000256" key="13">
    <source>
        <dbReference type="ARBA" id="ARBA00048679"/>
    </source>
</evidence>
<evidence type="ECO:0000256" key="15">
    <source>
        <dbReference type="SAM" id="MobiDB-lite"/>
    </source>
</evidence>